<keyword evidence="2" id="KW-1185">Reference proteome</keyword>
<evidence type="ECO:0000313" key="2">
    <source>
        <dbReference type="Proteomes" id="UP001205998"/>
    </source>
</evidence>
<dbReference type="AlphaFoldDB" id="A0AAD5AHV3"/>
<dbReference type="Proteomes" id="UP001205998">
    <property type="component" value="Unassembled WGS sequence"/>
</dbReference>
<organism evidence="1 2">
    <name type="scientific">Silurus asotus</name>
    <name type="common">Amur catfish</name>
    <name type="synonym">Parasilurus asotus</name>
    <dbReference type="NCBI Taxonomy" id="30991"/>
    <lineage>
        <taxon>Eukaryota</taxon>
        <taxon>Metazoa</taxon>
        <taxon>Chordata</taxon>
        <taxon>Craniata</taxon>
        <taxon>Vertebrata</taxon>
        <taxon>Euteleostomi</taxon>
        <taxon>Actinopterygii</taxon>
        <taxon>Neopterygii</taxon>
        <taxon>Teleostei</taxon>
        <taxon>Ostariophysi</taxon>
        <taxon>Siluriformes</taxon>
        <taxon>Siluridae</taxon>
        <taxon>Silurus</taxon>
    </lineage>
</organism>
<evidence type="ECO:0008006" key="3">
    <source>
        <dbReference type="Google" id="ProtNLM"/>
    </source>
</evidence>
<feature type="non-terminal residue" evidence="1">
    <location>
        <position position="1"/>
    </location>
</feature>
<gene>
    <name evidence="1" type="ORF">C0J50_24006</name>
</gene>
<dbReference type="PANTHER" id="PTHR47510:SF3">
    <property type="entry name" value="ENDO_EXONUCLEASE_PHOSPHATASE DOMAIN-CONTAINING PROTEIN"/>
    <property type="match status" value="1"/>
</dbReference>
<name>A0AAD5AHV3_SILAS</name>
<protein>
    <recommendedName>
        <fullName evidence="3">Reverse transcriptase</fullName>
    </recommendedName>
</protein>
<evidence type="ECO:0000313" key="1">
    <source>
        <dbReference type="EMBL" id="KAI5616426.1"/>
    </source>
</evidence>
<sequence>MCMPTETFCKYSNNKPWFTAKLKKLRHAKEDAYRGEDKALYKQARNQLTKEIRIVKRSYSEKLKSRRPPLPSEANKDLADDLNTFYCRFENNIFTPLIQPSPMSAPITPLDSSLTTPSSTQVALTICEKDVYRLFQRQKTRKAPGPDGVSPSCLKACADQLAPIFTSLFNRSLELCEVPSCFKLSTIIPVPKKASITGLNDYRPVALTSFVMKTFEKLVLAHLKK</sequence>
<accession>A0AAD5AHV3</accession>
<dbReference type="EMBL" id="MU551729">
    <property type="protein sequence ID" value="KAI5616426.1"/>
    <property type="molecule type" value="Genomic_DNA"/>
</dbReference>
<dbReference type="PANTHER" id="PTHR47510">
    <property type="entry name" value="REVERSE TRANSCRIPTASE DOMAIN-CONTAINING PROTEIN"/>
    <property type="match status" value="1"/>
</dbReference>
<proteinExistence type="predicted"/>
<reference evidence="1" key="1">
    <citation type="submission" date="2018-07" db="EMBL/GenBank/DDBJ databases">
        <title>Comparative genomics of catfishes provides insights into carnivory and benthic adaptation.</title>
        <authorList>
            <person name="Zhang Y."/>
            <person name="Wang D."/>
            <person name="Peng Z."/>
            <person name="Zheng S."/>
            <person name="Shao F."/>
            <person name="Tao W."/>
        </authorList>
    </citation>
    <scope>NUCLEOTIDE SEQUENCE</scope>
    <source>
        <strain evidence="1">Chongqing</strain>
    </source>
</reference>
<comment type="caution">
    <text evidence="1">The sequence shown here is derived from an EMBL/GenBank/DDBJ whole genome shotgun (WGS) entry which is preliminary data.</text>
</comment>